<dbReference type="AlphaFoldDB" id="A0A1M7QAT7"/>
<dbReference type="Proteomes" id="UP000184184">
    <property type="component" value="Unassembled WGS sequence"/>
</dbReference>
<evidence type="ECO:0000313" key="2">
    <source>
        <dbReference type="Proteomes" id="UP000184184"/>
    </source>
</evidence>
<dbReference type="InterPro" id="IPR002187">
    <property type="entry name" value="N-reg_PII"/>
</dbReference>
<dbReference type="SUPFAM" id="SSF54913">
    <property type="entry name" value="GlnB-like"/>
    <property type="match status" value="2"/>
</dbReference>
<dbReference type="Gene3D" id="3.30.70.120">
    <property type="match status" value="2"/>
</dbReference>
<dbReference type="RefSeq" id="WP_073202656.1">
    <property type="nucleotide sequence ID" value="NZ_FRCZ01000006.1"/>
</dbReference>
<reference evidence="1 2" key="1">
    <citation type="submission" date="2016-11" db="EMBL/GenBank/DDBJ databases">
        <authorList>
            <person name="Jaros S."/>
            <person name="Januszkiewicz K."/>
            <person name="Wedrychowicz H."/>
        </authorList>
    </citation>
    <scope>NUCLEOTIDE SEQUENCE [LARGE SCALE GENOMIC DNA]</scope>
    <source>
        <strain evidence="1 2">CGMCC 1.10681</strain>
    </source>
</reference>
<dbReference type="Pfam" id="PF00543">
    <property type="entry name" value="P-II"/>
    <property type="match status" value="1"/>
</dbReference>
<name>A0A1M7QAT7_9BACI</name>
<organism evidence="1 2">
    <name type="scientific">Gracilibacillus kekensis</name>
    <dbReference type="NCBI Taxonomy" id="1027249"/>
    <lineage>
        <taxon>Bacteria</taxon>
        <taxon>Bacillati</taxon>
        <taxon>Bacillota</taxon>
        <taxon>Bacilli</taxon>
        <taxon>Bacillales</taxon>
        <taxon>Bacillaceae</taxon>
        <taxon>Gracilibacillus</taxon>
    </lineage>
</organism>
<sequence>MTSKDHIPHFELIHVIVKFGMGSKILKEAKKCGVSGGTLCIGKGTISNKILKLLSITDMRKEVVMMISNRKTTKKTLEHLNKVFRFDKPNHGIVYTTSLTSLMGTRSCQIDDGDERGDEEIMYQNIMVVVDKGKAEEVVESAQKAGSKGGTIINARGSGIHETSKLFSMDIEPEKEIVMILSDEQITDAIVTKISEDLKINEPGNGIIFVQDVNRTYGIYE</sequence>
<dbReference type="PROSITE" id="PS51343">
    <property type="entry name" value="PII_GLNB_DOM"/>
    <property type="match status" value="1"/>
</dbReference>
<protein>
    <submittedName>
        <fullName evidence="1">Nitrogen regulatory protein P-II family</fullName>
    </submittedName>
</protein>
<accession>A0A1M7QAT7</accession>
<dbReference type="SMART" id="SM00938">
    <property type="entry name" value="P-II"/>
    <property type="match status" value="1"/>
</dbReference>
<gene>
    <name evidence="1" type="ORF">SAMN05216179_3004</name>
</gene>
<dbReference type="GO" id="GO:0030234">
    <property type="term" value="F:enzyme regulator activity"/>
    <property type="evidence" value="ECO:0007669"/>
    <property type="project" value="InterPro"/>
</dbReference>
<proteinExistence type="predicted"/>
<dbReference type="OrthoDB" id="9803021at2"/>
<keyword evidence="2" id="KW-1185">Reference proteome</keyword>
<dbReference type="STRING" id="1027249.SAMN05216179_3004"/>
<dbReference type="GO" id="GO:0006808">
    <property type="term" value="P:regulation of nitrogen utilization"/>
    <property type="evidence" value="ECO:0007669"/>
    <property type="project" value="InterPro"/>
</dbReference>
<dbReference type="EMBL" id="FRCZ01000006">
    <property type="protein sequence ID" value="SHN27826.1"/>
    <property type="molecule type" value="Genomic_DNA"/>
</dbReference>
<dbReference type="InterPro" id="IPR015867">
    <property type="entry name" value="N-reg_PII/ATP_PRibTrfase_C"/>
</dbReference>
<dbReference type="InterPro" id="IPR011322">
    <property type="entry name" value="N-reg_PII-like_a/b"/>
</dbReference>
<evidence type="ECO:0000313" key="1">
    <source>
        <dbReference type="EMBL" id="SHN27826.1"/>
    </source>
</evidence>